<evidence type="ECO:0000313" key="2">
    <source>
        <dbReference type="EMBL" id="MBD8001739.1"/>
    </source>
</evidence>
<proteinExistence type="predicted"/>
<protein>
    <submittedName>
        <fullName evidence="2">DUF4906 domain-containing protein</fullName>
    </submittedName>
</protein>
<accession>A0ABR8VAD0</accession>
<name>A0ABR8VAD0_9BACT</name>
<comment type="caution">
    <text evidence="2">The sequence shown here is derived from an EMBL/GenBank/DDBJ whole genome shotgun (WGS) entry which is preliminary data.</text>
</comment>
<evidence type="ECO:0000256" key="1">
    <source>
        <dbReference type="SAM" id="SignalP"/>
    </source>
</evidence>
<gene>
    <name evidence="2" type="ORF">H9626_05830</name>
</gene>
<dbReference type="EMBL" id="JACSPQ010000002">
    <property type="protein sequence ID" value="MBD8001739.1"/>
    <property type="molecule type" value="Genomic_DNA"/>
</dbReference>
<keyword evidence="1" id="KW-0732">Signal</keyword>
<dbReference type="InterPro" id="IPR018247">
    <property type="entry name" value="EF_Hand_1_Ca_BS"/>
</dbReference>
<keyword evidence="3" id="KW-1185">Reference proteome</keyword>
<dbReference type="Proteomes" id="UP000616346">
    <property type="component" value="Unassembled WGS sequence"/>
</dbReference>
<feature type="signal peptide" evidence="1">
    <location>
        <begin position="1"/>
        <end position="19"/>
    </location>
</feature>
<dbReference type="PROSITE" id="PS00018">
    <property type="entry name" value="EF_HAND_1"/>
    <property type="match status" value="1"/>
</dbReference>
<evidence type="ECO:0000313" key="3">
    <source>
        <dbReference type="Proteomes" id="UP000616346"/>
    </source>
</evidence>
<reference evidence="2 3" key="1">
    <citation type="submission" date="2020-08" db="EMBL/GenBank/DDBJ databases">
        <title>A Genomic Blueprint of the Chicken Gut Microbiome.</title>
        <authorList>
            <person name="Gilroy R."/>
            <person name="Ravi A."/>
            <person name="Getino M."/>
            <person name="Pursley I."/>
            <person name="Horton D.L."/>
            <person name="Alikhan N.-F."/>
            <person name="Baker D."/>
            <person name="Gharbi K."/>
            <person name="Hall N."/>
            <person name="Watson M."/>
            <person name="Adriaenssens E.M."/>
            <person name="Foster-Nyarko E."/>
            <person name="Jarju S."/>
            <person name="Secka A."/>
            <person name="Antonio M."/>
            <person name="Oren A."/>
            <person name="Chaudhuri R."/>
            <person name="La Ragione R.M."/>
            <person name="Hildebrand F."/>
            <person name="Pallen M.J."/>
        </authorList>
    </citation>
    <scope>NUCLEOTIDE SEQUENCE [LARGE SCALE GENOMIC DNA]</scope>
    <source>
        <strain evidence="2 3">Sa1YUN3</strain>
    </source>
</reference>
<dbReference type="PROSITE" id="PS51257">
    <property type="entry name" value="PROKAR_LIPOPROTEIN"/>
    <property type="match status" value="1"/>
</dbReference>
<dbReference type="RefSeq" id="WP_191709890.1">
    <property type="nucleotide sequence ID" value="NZ_JACSPQ010000002.1"/>
</dbReference>
<feature type="chain" id="PRO_5045800001" evidence="1">
    <location>
        <begin position="20"/>
        <end position="1019"/>
    </location>
</feature>
<organism evidence="2 3">
    <name type="scientific">Phocaeicola faecium</name>
    <dbReference type="NCBI Taxonomy" id="2762213"/>
    <lineage>
        <taxon>Bacteria</taxon>
        <taxon>Pseudomonadati</taxon>
        <taxon>Bacteroidota</taxon>
        <taxon>Bacteroidia</taxon>
        <taxon>Bacteroidales</taxon>
        <taxon>Bacteroidaceae</taxon>
        <taxon>Phocaeicola</taxon>
    </lineage>
</organism>
<sequence>MKKIRYIILAVLCAVGVSACQDDLTIEGNGVDASQAMQVKLQFSVPNSEEITVSRANNDNAELGDLRLYIFNGDSFLKAQNATNITKGAATNEGQLYTVDATLYKGKQTVYAVGNTTTQTNYWTNPVEALDAAAQNGKTEFLKTLYNVRQDVINGGFVTFPGNYRPLAGSGDITVSDNGIPSGEIRMKREVARIKLNINMNYTVESGERRGNTVSFTPQTYSVYNVAGKAYVMEDGNSQDAAVSEGFYAVENRSNFDVSDGQVATIGDGFSIPENIQYAKKPCTTYNDRERWNGTENSGADDDAKTWTNAPDYGTYIVIKGNYLETDASGKVIYSGATSYTFHLGNWNNNNFDNFSVKRNSIYTYTMSVLGIENIKVEVEEETDGEQPGAEGDVIELDEGSEVFNLDAHYEQVYVEYNLSAVANNIKISGISENEIEDAIATNFMLSIHSPMNIKSGAEELIRPYTGINEEADMTGIDTEWVEFYSQTGRNQLSSYTNVRGNESYLLTPWQACKKMGEAVKALIDNPNNAPSITGLRVSQYGNSYYARFTVFVDEYFYTKDLEGNKVSWEKFTRVEPRTLLIASNWKASPDGNSTYAKARTYISQASIITFYNTEAAQTTNALGIESYNEYGVIEGFGTPHSTYYRKANSEGNEINGRANMKMDTYGMEWNEVPFGRIGYLSANTGTDGHTWKELNESDKRNSAYYACLSRNRDLNRNGQIDDDEIRWYLPSRSQYLRMGIGTNAFNTDVRLYTGDKNKMNKNNYPTSYVDKGALYYSNTTNNEDNNQDLWELYWAVEVGAYGSNHKGSPMYGAKAQIRCVRNLPSYKNVESDKNSYGDEALAGPVYEQLKRLQDGNRNYLFDFDNRMDKDIYRSSVFNGPYAEHVETSEQNRLYKAFIVAKDYIKNRGRNATYSSATGASSGKSNPCYNYFEASDKSDIGKWRTPNLNELTVMSTVANELDLEASTLSSTKFTNQNVRFGFHYNGSIISAWDPGQGSGPIRCVRDATDEEIQSAQPVN</sequence>